<dbReference type="Pfam" id="PF04321">
    <property type="entry name" value="RmlD_sub_bind"/>
    <property type="match status" value="1"/>
</dbReference>
<dbReference type="InterPro" id="IPR036291">
    <property type="entry name" value="NAD(P)-bd_dom_sf"/>
</dbReference>
<dbReference type="OrthoDB" id="6235964at2759"/>
<dbReference type="AlphaFoldDB" id="A0A095BZS9"/>
<dbReference type="InterPro" id="IPR005913">
    <property type="entry name" value="dTDP_dehydrorham_reduct"/>
</dbReference>
<name>A0A095BZS9_CRYD2</name>
<evidence type="ECO:0000313" key="2">
    <source>
        <dbReference type="EMBL" id="KGB74290.1"/>
    </source>
</evidence>
<keyword evidence="3" id="KW-1185">Reference proteome</keyword>
<dbReference type="PANTHER" id="PTHR10491:SF4">
    <property type="entry name" value="METHIONINE ADENOSYLTRANSFERASE 2 SUBUNIT BETA"/>
    <property type="match status" value="1"/>
</dbReference>
<dbReference type="UniPathway" id="UPA00315">
    <property type="reaction ID" value="UER00080"/>
</dbReference>
<feature type="domain" description="RmlD-like substrate binding" evidence="1">
    <location>
        <begin position="5"/>
        <end position="285"/>
    </location>
</feature>
<organism evidence="2 3">
    <name type="scientific">Cryptococcus deuterogattii (strain R265)</name>
    <name type="common">Cryptococcus gattii VGII (strain R265)</name>
    <dbReference type="NCBI Taxonomy" id="294750"/>
    <lineage>
        <taxon>Eukaryota</taxon>
        <taxon>Fungi</taxon>
        <taxon>Dikarya</taxon>
        <taxon>Basidiomycota</taxon>
        <taxon>Agaricomycotina</taxon>
        <taxon>Tremellomycetes</taxon>
        <taxon>Tremellales</taxon>
        <taxon>Cryptococcaceae</taxon>
        <taxon>Cryptococcus</taxon>
        <taxon>Cryptococcus gattii species complex</taxon>
    </lineage>
</organism>
<dbReference type="PANTHER" id="PTHR10491">
    <property type="entry name" value="DTDP-4-DEHYDRORHAMNOSE REDUCTASE"/>
    <property type="match status" value="1"/>
</dbReference>
<evidence type="ECO:0000313" key="3">
    <source>
        <dbReference type="Proteomes" id="UP000029445"/>
    </source>
</evidence>
<dbReference type="STRING" id="294750.A0A095BZS9"/>
<protein>
    <submittedName>
        <fullName evidence="2">dTDP-4-dehydrorhamnose reductase</fullName>
    </submittedName>
</protein>
<dbReference type="GO" id="GO:0048270">
    <property type="term" value="F:methionine adenosyltransferase regulator activity"/>
    <property type="evidence" value="ECO:0007669"/>
    <property type="project" value="TreeGrafter"/>
</dbReference>
<evidence type="ECO:0000259" key="1">
    <source>
        <dbReference type="Pfam" id="PF04321"/>
    </source>
</evidence>
<gene>
    <name evidence="2" type="ORF">CNBG_0128</name>
</gene>
<dbReference type="HOGENOM" id="CLU_045518_0_1_1"/>
<dbReference type="EMBL" id="CP025762">
    <property type="protein sequence ID" value="KGB74290.1"/>
    <property type="molecule type" value="Genomic_DNA"/>
</dbReference>
<dbReference type="CDD" id="cd05254">
    <property type="entry name" value="dTDP_HR_like_SDR_e"/>
    <property type="match status" value="1"/>
</dbReference>
<dbReference type="Gene3D" id="3.40.50.720">
    <property type="entry name" value="NAD(P)-binding Rossmann-like Domain"/>
    <property type="match status" value="1"/>
</dbReference>
<dbReference type="SUPFAM" id="SSF51735">
    <property type="entry name" value="NAD(P)-binding Rossmann-fold domains"/>
    <property type="match status" value="1"/>
</dbReference>
<dbReference type="GO" id="GO:0048269">
    <property type="term" value="C:methionine adenosyltransferase complex"/>
    <property type="evidence" value="ECO:0007669"/>
    <property type="project" value="TreeGrafter"/>
</dbReference>
<sequence length="303" mass="33777">MVAKNVAVTGASGLLGRAVAAYFISQGDQVISLANSRADRDPHYTKLDLMDQEAVKNFFKTNNIDFVVHCAAERRPDVAEADPEKAAKINSAVPAQLAALAREQGFTLIYISTDYVFNGRNPPYEVNDTPDPLQMYGRQKLDGEKAVLAEHEKGAKVTVLRIPILYGRTEYNAESAVNILRDVVEDQSGKTYKMDARQTRFPTNVEDIGRVLYDLAHLEQPLPPILHYASPAPALTKYDMTRIIAKHLNLPIDHVIKDVTVPTGATPRPENTQLSTKALKELGIDVSEKKTFEDWWAEYVKEK</sequence>
<dbReference type="GeneID" id="88176378"/>
<reference evidence="2 3" key="2">
    <citation type="journal article" date="2018" name="Proc. Natl. Acad. Sci.">
        <title>RNAi is a critical determinant of centromere evolution in closely related fungi.</title>
        <authorList>
            <person name="Yadav V."/>
            <person name="Sun S."/>
            <person name="Billmyre R.B."/>
            <person name="Thimmappa B.C."/>
            <person name="Shea T."/>
            <person name="Lintner R."/>
            <person name="Bakkeren G."/>
            <person name="Cuomo C.A."/>
            <person name="Heitman J."/>
            <person name="Sanyal K."/>
        </authorList>
    </citation>
    <scope>NUCLEOTIDE SEQUENCE [LARGE SCALE GENOMIC DNA]</scope>
    <source>
        <strain evidence="2 3">R265</strain>
    </source>
</reference>
<dbReference type="FunFam" id="3.40.50.720:FF:000357">
    <property type="entry name" value="Methionine adenosyltransferase 2 subunit beta"/>
    <property type="match status" value="1"/>
</dbReference>
<dbReference type="VEuPathDB" id="FungiDB:CNBG_0128"/>
<dbReference type="OMA" id="RMPLMFG"/>
<dbReference type="RefSeq" id="XP_062880294.1">
    <property type="nucleotide sequence ID" value="XM_063024224.1"/>
</dbReference>
<dbReference type="InterPro" id="IPR029903">
    <property type="entry name" value="RmlD-like-bd"/>
</dbReference>
<accession>A0A095BZS9</accession>
<reference evidence="2 3" key="1">
    <citation type="journal article" date="2011" name="MBio">
        <title>Genome variation in Cryptococcus gattii, an emerging pathogen of immunocompetent hosts.</title>
        <authorList>
            <person name="D'Souza C.A."/>
            <person name="Kronstad J.W."/>
            <person name="Taylor G."/>
            <person name="Warren R."/>
            <person name="Yuen M."/>
            <person name="Hu G."/>
            <person name="Jung W.H."/>
            <person name="Sham A."/>
            <person name="Kidd S.E."/>
            <person name="Tangen K."/>
            <person name="Lee N."/>
            <person name="Zeilmaker T."/>
            <person name="Sawkins J."/>
            <person name="McVicker G."/>
            <person name="Shah S."/>
            <person name="Gnerre S."/>
            <person name="Griggs A."/>
            <person name="Zeng Q."/>
            <person name="Bartlett K."/>
            <person name="Li W."/>
            <person name="Wang X."/>
            <person name="Heitman J."/>
            <person name="Stajich J.E."/>
            <person name="Fraser J.A."/>
            <person name="Meyer W."/>
            <person name="Carter D."/>
            <person name="Schein J."/>
            <person name="Krzywinski M."/>
            <person name="Kwon-Chung K.J."/>
            <person name="Varma A."/>
            <person name="Wang J."/>
            <person name="Brunham R."/>
            <person name="Fyfe M."/>
            <person name="Ouellette B.F."/>
            <person name="Siddiqui A."/>
            <person name="Marra M."/>
            <person name="Jones S."/>
            <person name="Holt R."/>
            <person name="Birren B.W."/>
            <person name="Galagan J.E."/>
            <person name="Cuomo C.A."/>
        </authorList>
    </citation>
    <scope>NUCLEOTIDE SEQUENCE [LARGE SCALE GENOMIC DNA]</scope>
    <source>
        <strain evidence="2 3">R265</strain>
    </source>
</reference>
<dbReference type="GO" id="GO:0006556">
    <property type="term" value="P:S-adenosylmethionine biosynthetic process"/>
    <property type="evidence" value="ECO:0007669"/>
    <property type="project" value="UniProtKB-UniPathway"/>
</dbReference>
<dbReference type="KEGG" id="cdeu:CNBG_0128"/>
<proteinExistence type="predicted"/>
<dbReference type="Proteomes" id="UP000029445">
    <property type="component" value="Chromosome 4"/>
</dbReference>